<dbReference type="RefSeq" id="WP_092476246.1">
    <property type="nucleotide sequence ID" value="NZ_FOHN01000003.1"/>
</dbReference>
<dbReference type="STRING" id="29364.SAMN04487772_103110"/>
<sequence length="309" mass="37115">MDELYIKFIVIGLLKCKSERSWLQKVWMKLKRHITDIQNKMRLVYSKEEIEVLGKRGVLIELPFVEEEAAELPKDYLEEYIRRILEVYDIPSCYLRRELHFLNDRFQMDKKWIFQYLLFDKGLHMFLDKYSVSIKNARFVIIDSGNKKVETILQILLEYANYLTIVTNREKYFQNAVEVVYEETGLMIEVASSLTQKNIIGNVIINLDRECYRLYSNFEQDAYVMDLEFTDKKFEYLSNRRKDLKILYDYDITAEHQQIEKELVAEIITRDNWKLSRFAGRKESSLARSEIEKIVDYYKLEIDKLCTIS</sequence>
<reference evidence="1 2" key="1">
    <citation type="submission" date="2016-10" db="EMBL/GenBank/DDBJ databases">
        <authorList>
            <person name="de Groot N.N."/>
        </authorList>
    </citation>
    <scope>NUCLEOTIDE SEQUENCE [LARGE SCALE GENOMIC DNA]</scope>
    <source>
        <strain evidence="1 2">DSM 1801</strain>
    </source>
</reference>
<evidence type="ECO:0000313" key="1">
    <source>
        <dbReference type="EMBL" id="SES78835.1"/>
    </source>
</evidence>
<gene>
    <name evidence="1" type="ORF">SAMN04487772_103110</name>
</gene>
<proteinExistence type="predicted"/>
<dbReference type="OrthoDB" id="2049844at2"/>
<organism evidence="1 2">
    <name type="scientific">[Clostridium] polysaccharolyticum</name>
    <dbReference type="NCBI Taxonomy" id="29364"/>
    <lineage>
        <taxon>Bacteria</taxon>
        <taxon>Bacillati</taxon>
        <taxon>Bacillota</taxon>
        <taxon>Clostridia</taxon>
        <taxon>Lachnospirales</taxon>
        <taxon>Lachnospiraceae</taxon>
    </lineage>
</organism>
<accession>A0A1H9ZBC7</accession>
<keyword evidence="2" id="KW-1185">Reference proteome</keyword>
<evidence type="ECO:0000313" key="2">
    <source>
        <dbReference type="Proteomes" id="UP000199800"/>
    </source>
</evidence>
<name>A0A1H9ZBC7_9FIRM</name>
<dbReference type="Proteomes" id="UP000199800">
    <property type="component" value="Unassembled WGS sequence"/>
</dbReference>
<dbReference type="AlphaFoldDB" id="A0A1H9ZBC7"/>
<dbReference type="EMBL" id="FOHN01000003">
    <property type="protein sequence ID" value="SES78835.1"/>
    <property type="molecule type" value="Genomic_DNA"/>
</dbReference>
<protein>
    <submittedName>
        <fullName evidence="1">Uncharacterized protein</fullName>
    </submittedName>
</protein>